<dbReference type="PANTHER" id="PTHR30408:SF13">
    <property type="entry name" value="TYPE I RESTRICTION ENZYME HINDI SPECIFICITY SUBUNIT"/>
    <property type="match status" value="1"/>
</dbReference>
<comment type="similarity">
    <text evidence="1">Belongs to the type-I restriction system S methylase family.</text>
</comment>
<accession>A0A378TAA1</accession>
<name>A0A378TAA1_MORLA</name>
<keyword evidence="2" id="KW-0680">Restriction system</keyword>
<dbReference type="InterPro" id="IPR044946">
    <property type="entry name" value="Restrct_endonuc_typeI_TRD_sf"/>
</dbReference>
<dbReference type="Pfam" id="PF01420">
    <property type="entry name" value="Methylase_S"/>
    <property type="match status" value="1"/>
</dbReference>
<keyword evidence="4" id="KW-0175">Coiled coil</keyword>
<evidence type="ECO:0000259" key="5">
    <source>
        <dbReference type="Pfam" id="PF01420"/>
    </source>
</evidence>
<dbReference type="SUPFAM" id="SSF116734">
    <property type="entry name" value="DNA methylase specificity domain"/>
    <property type="match status" value="1"/>
</dbReference>
<dbReference type="PANTHER" id="PTHR30408">
    <property type="entry name" value="TYPE-1 RESTRICTION ENZYME ECOKI SPECIFICITY PROTEIN"/>
    <property type="match status" value="1"/>
</dbReference>
<evidence type="ECO:0000256" key="3">
    <source>
        <dbReference type="ARBA" id="ARBA00023125"/>
    </source>
</evidence>
<evidence type="ECO:0000313" key="6">
    <source>
        <dbReference type="EMBL" id="STZ56466.1"/>
    </source>
</evidence>
<gene>
    <name evidence="6" type="ORF">NCTC10359_01080</name>
</gene>
<dbReference type="AlphaFoldDB" id="A0A378TAA1"/>
<organism evidence="6 7">
    <name type="scientific">Moraxella lacunata</name>
    <dbReference type="NCBI Taxonomy" id="477"/>
    <lineage>
        <taxon>Bacteria</taxon>
        <taxon>Pseudomonadati</taxon>
        <taxon>Pseudomonadota</taxon>
        <taxon>Gammaproteobacteria</taxon>
        <taxon>Moraxellales</taxon>
        <taxon>Moraxellaceae</taxon>
        <taxon>Moraxella</taxon>
    </lineage>
</organism>
<proteinExistence type="inferred from homology"/>
<dbReference type="InterPro" id="IPR000055">
    <property type="entry name" value="Restrct_endonuc_typeI_TRD"/>
</dbReference>
<dbReference type="EMBL" id="UGQU01000001">
    <property type="protein sequence ID" value="STZ56466.1"/>
    <property type="molecule type" value="Genomic_DNA"/>
</dbReference>
<evidence type="ECO:0000256" key="2">
    <source>
        <dbReference type="ARBA" id="ARBA00022747"/>
    </source>
</evidence>
<dbReference type="GO" id="GO:0016740">
    <property type="term" value="F:transferase activity"/>
    <property type="evidence" value="ECO:0007669"/>
    <property type="project" value="UniProtKB-KW"/>
</dbReference>
<evidence type="ECO:0000256" key="4">
    <source>
        <dbReference type="SAM" id="Coils"/>
    </source>
</evidence>
<dbReference type="GO" id="GO:0009307">
    <property type="term" value="P:DNA restriction-modification system"/>
    <property type="evidence" value="ECO:0007669"/>
    <property type="project" value="UniProtKB-KW"/>
</dbReference>
<feature type="domain" description="Type I restriction modification DNA specificity" evidence="5">
    <location>
        <begin position="3"/>
        <end position="160"/>
    </location>
</feature>
<reference evidence="6 7" key="1">
    <citation type="submission" date="2018-06" db="EMBL/GenBank/DDBJ databases">
        <authorList>
            <consortium name="Pathogen Informatics"/>
            <person name="Doyle S."/>
        </authorList>
    </citation>
    <scope>NUCLEOTIDE SEQUENCE [LARGE SCALE GENOMIC DNA]</scope>
    <source>
        <strain evidence="6 7">NCTC10359</strain>
    </source>
</reference>
<dbReference type="Gene3D" id="3.90.220.20">
    <property type="entry name" value="DNA methylase specificity domains"/>
    <property type="match status" value="1"/>
</dbReference>
<dbReference type="REBASE" id="405729">
    <property type="entry name" value="S2.Mla10359ORF1083P"/>
</dbReference>
<dbReference type="GO" id="GO:0003677">
    <property type="term" value="F:DNA binding"/>
    <property type="evidence" value="ECO:0007669"/>
    <property type="project" value="UniProtKB-KW"/>
</dbReference>
<keyword evidence="3" id="KW-0238">DNA-binding</keyword>
<feature type="coiled-coil region" evidence="4">
    <location>
        <begin position="145"/>
        <end position="172"/>
    </location>
</feature>
<dbReference type="Proteomes" id="UP000254437">
    <property type="component" value="Unassembled WGS sequence"/>
</dbReference>
<sequence length="175" mass="19701">MGGGTPDTSNPEFWNGEIDWYSPTEIGEKIYANGSNKTITYLGLEKSSAKLLPAQKTILFTSRASIGDMAILIKAGATNQGFQSFIVNDEMDIYFLYSMGYKIKEFALKNASGSTFLEISKNELGKMDIFIPPTKAEQQAIGEFFRQLDDTIAFHQRELEKYQQLKQVLLDQLFV</sequence>
<evidence type="ECO:0000313" key="7">
    <source>
        <dbReference type="Proteomes" id="UP000254437"/>
    </source>
</evidence>
<dbReference type="InterPro" id="IPR052021">
    <property type="entry name" value="Type-I_RS_S_subunit"/>
</dbReference>
<protein>
    <submittedName>
        <fullName evidence="6">Predicted nucleotidyltransferases</fullName>
    </submittedName>
</protein>
<evidence type="ECO:0000256" key="1">
    <source>
        <dbReference type="ARBA" id="ARBA00010923"/>
    </source>
</evidence>
<keyword evidence="6" id="KW-0808">Transferase</keyword>
<dbReference type="Gene3D" id="1.10.287.1120">
    <property type="entry name" value="Bipartite methylase S protein"/>
    <property type="match status" value="1"/>
</dbReference>
<dbReference type="CDD" id="cd17273">
    <property type="entry name" value="RMtype1_S_EcoJA69PI-TRD1-CR1_like"/>
    <property type="match status" value="1"/>
</dbReference>